<name>A0ACB7PGN3_9PEZI</name>
<dbReference type="EMBL" id="JAGIZQ010000002">
    <property type="protein sequence ID" value="KAH6640954.1"/>
    <property type="molecule type" value="Genomic_DNA"/>
</dbReference>
<proteinExistence type="predicted"/>
<reference evidence="1 2" key="1">
    <citation type="journal article" date="2021" name="Nat. Commun.">
        <title>Genetic determinants of endophytism in the Arabidopsis root mycobiome.</title>
        <authorList>
            <person name="Mesny F."/>
            <person name="Miyauchi S."/>
            <person name="Thiergart T."/>
            <person name="Pickel B."/>
            <person name="Atanasova L."/>
            <person name="Karlsson M."/>
            <person name="Huettel B."/>
            <person name="Barry K.W."/>
            <person name="Haridas S."/>
            <person name="Chen C."/>
            <person name="Bauer D."/>
            <person name="Andreopoulos W."/>
            <person name="Pangilinan J."/>
            <person name="LaButti K."/>
            <person name="Riley R."/>
            <person name="Lipzen A."/>
            <person name="Clum A."/>
            <person name="Drula E."/>
            <person name="Henrissat B."/>
            <person name="Kohler A."/>
            <person name="Grigoriev I.V."/>
            <person name="Martin F.M."/>
            <person name="Hacquard S."/>
        </authorList>
    </citation>
    <scope>NUCLEOTIDE SEQUENCE [LARGE SCALE GENOMIC DNA]</scope>
    <source>
        <strain evidence="1 2">MPI-SDFR-AT-0079</strain>
    </source>
</reference>
<evidence type="ECO:0000313" key="2">
    <source>
        <dbReference type="Proteomes" id="UP000724584"/>
    </source>
</evidence>
<dbReference type="Proteomes" id="UP000724584">
    <property type="component" value="Unassembled WGS sequence"/>
</dbReference>
<organism evidence="1 2">
    <name type="scientific">Chaetomium tenue</name>
    <dbReference type="NCBI Taxonomy" id="1854479"/>
    <lineage>
        <taxon>Eukaryota</taxon>
        <taxon>Fungi</taxon>
        <taxon>Dikarya</taxon>
        <taxon>Ascomycota</taxon>
        <taxon>Pezizomycotina</taxon>
        <taxon>Sordariomycetes</taxon>
        <taxon>Sordariomycetidae</taxon>
        <taxon>Sordariales</taxon>
        <taxon>Chaetomiaceae</taxon>
        <taxon>Chaetomium</taxon>
    </lineage>
</organism>
<accession>A0ACB7PGN3</accession>
<comment type="caution">
    <text evidence="1">The sequence shown here is derived from an EMBL/GenBank/DDBJ whole genome shotgun (WGS) entry which is preliminary data.</text>
</comment>
<protein>
    <submittedName>
        <fullName evidence="1">Uncharacterized protein</fullName>
    </submittedName>
</protein>
<sequence>MSATTATNTSLRPAIPKRTGQRGRHVARKRAVAFDGSLQVDDTSKGQLQTSPSFSPAYLLAALEWAEDSENRNIDRPSNKPSRVPGRSGERKPLVPSSAHKTASNLKLRPGRRNDDVKKLAKIRPRPSEPSEPSTPRIDLLPEKLVFRSRQTPVSFLPPPSSVSPDAASKSAFFNNKLPSSPISPGSPLQNRKQHHRYQQQRPGTSNEVGQPPWYNGPKKASFSADNVAQVANETNRIILARPPPPPGGKRSDGKPAVYQTMQPSTVPPPSMTKSSSPPRQPQGPVREAFAFFSRGRKKSHASDSPRSTLTKRSRALPVSSTSTSAETQETQFDSTHSPQSPGIDSIPDMARFPAEGENPTGKSVVVRCKGTTVTVLVTKETSAADLLVSCSRSLADLGRPITLDTSVVIEPCVRPGLERRLRQYELVWDVISAWDNDSSNFLTVLSDTSDPDWELSLSSVPKSLDEPEGFVLPLYFLQRPGKWAQRFITLKENGQVFASKKQDFKPSDKNVARLCHLSDFDLYLPTEAEMRKQLRPPKRYCYAIRSQQKATLFIDSTHYCHFFCTEDPIVARQFRSAVQGWRSWYLVHKKLGLHEKKEVSSPVSLSKGDHGYRSRASTDQGSRGRPSMDQGPRGRPSIDQAPLIQSVPSSRDDVSPDASAGGSIPPVPPLPASLQGKKAEVFTATGLLGNGYDERRQQVLRREASTRHRRGTVTTSPDDDPFIDGPSLLNNHAAATPTSDARPQTGGSGGSPASPSRRPDRAGWFPSAVQHSAEQQSTRPLVSLSRRPSTSSHGPSRSRSVRRAGEPRGEEHQPPLPTQKLPPQPLIDLTPTFVEPPQWNREGRGRGVRAPQGKPLVDLATGHVLPPSTAARFRDAAPPKNLLRRPDTAAPSATSGGSGGGGGGGGGTLMDQYDLKKSASQRGRPRAPTLGDGADPIQGGLLGDLARRNTVRSNASAGGGGGGGSRPSVPSPAAAAAYMQSRGKTMRVGDAERDKLRERLRNVDGRGGGGMAVRERRS</sequence>
<evidence type="ECO:0000313" key="1">
    <source>
        <dbReference type="EMBL" id="KAH6640954.1"/>
    </source>
</evidence>
<gene>
    <name evidence="1" type="ORF">F5144DRAFT_526988</name>
</gene>
<keyword evidence="2" id="KW-1185">Reference proteome</keyword>